<dbReference type="RefSeq" id="WP_024981871.1">
    <property type="nucleotide sequence ID" value="NZ_FOUT01000032.1"/>
</dbReference>
<dbReference type="EMBL" id="FOUT01000032">
    <property type="protein sequence ID" value="SFN59476.1"/>
    <property type="molecule type" value="Genomic_DNA"/>
</dbReference>
<proteinExistence type="predicted"/>
<dbReference type="Proteomes" id="UP000182961">
    <property type="component" value="Unassembled WGS sequence"/>
</dbReference>
<accession>A0A1I5AAK6</accession>
<reference evidence="2" key="1">
    <citation type="submission" date="2016-10" db="EMBL/GenBank/DDBJ databases">
        <authorList>
            <person name="Varghese N."/>
            <person name="Submissions S."/>
        </authorList>
    </citation>
    <scope>NUCLEOTIDE SEQUENCE [LARGE SCALE GENOMIC DNA]</scope>
    <source>
        <strain evidence="2">DSM 4002</strain>
    </source>
</reference>
<organism evidence="1 2">
    <name type="scientific">Flavobacterium succinicans</name>
    <dbReference type="NCBI Taxonomy" id="29536"/>
    <lineage>
        <taxon>Bacteria</taxon>
        <taxon>Pseudomonadati</taxon>
        <taxon>Bacteroidota</taxon>
        <taxon>Flavobacteriia</taxon>
        <taxon>Flavobacteriales</taxon>
        <taxon>Flavobacteriaceae</taxon>
        <taxon>Flavobacterium</taxon>
    </lineage>
</organism>
<gene>
    <name evidence="1" type="ORF">SAMN05444143_1323</name>
</gene>
<protein>
    <submittedName>
        <fullName evidence="1">Uncharacterized protein</fullName>
    </submittedName>
</protein>
<evidence type="ECO:0000313" key="1">
    <source>
        <dbReference type="EMBL" id="SFN59476.1"/>
    </source>
</evidence>
<keyword evidence="2" id="KW-1185">Reference proteome</keyword>
<evidence type="ECO:0000313" key="2">
    <source>
        <dbReference type="Proteomes" id="UP000182961"/>
    </source>
</evidence>
<sequence length="105" mass="12559">MTNDGHKLYFYIDGQRFLHKKNYKIDTCSNTFLKKIKLSKPSSLQQETYEYYKSKKKEQEKKMNNGTLLLFPVTGFHNYVKVYVLKKVNTGKLLKYEVDWNDSVF</sequence>
<name>A0A1I5AAK6_9FLAO</name>
<dbReference type="AlphaFoldDB" id="A0A1I5AAK6"/>